<keyword evidence="3" id="KW-1185">Reference proteome</keyword>
<evidence type="ECO:0000259" key="1">
    <source>
        <dbReference type="Pfam" id="PF01575"/>
    </source>
</evidence>
<dbReference type="Gene3D" id="3.10.129.10">
    <property type="entry name" value="Hotdog Thioesterase"/>
    <property type="match status" value="1"/>
</dbReference>
<dbReference type="InterPro" id="IPR029069">
    <property type="entry name" value="HotDog_dom_sf"/>
</dbReference>
<dbReference type="AlphaFoldDB" id="A0A7I8DE20"/>
<dbReference type="PANTHER" id="PTHR43841">
    <property type="entry name" value="3-HYDROXYACYL-THIOESTER DEHYDRATASE HTDX-RELATED"/>
    <property type="match status" value="1"/>
</dbReference>
<protein>
    <submittedName>
        <fullName evidence="2">MaoC family dehydratase</fullName>
    </submittedName>
</protein>
<dbReference type="PANTHER" id="PTHR43841:SF3">
    <property type="entry name" value="(3R)-HYDROXYACYL-ACP DEHYDRATASE SUBUNIT HADB"/>
    <property type="match status" value="1"/>
</dbReference>
<dbReference type="RefSeq" id="WP_200760166.1">
    <property type="nucleotide sequence ID" value="NZ_AP023366.1"/>
</dbReference>
<dbReference type="InterPro" id="IPR002539">
    <property type="entry name" value="MaoC-like_dom"/>
</dbReference>
<dbReference type="Proteomes" id="UP000593802">
    <property type="component" value="Chromosome"/>
</dbReference>
<proteinExistence type="predicted"/>
<gene>
    <name evidence="2" type="primary">maoC_2</name>
    <name evidence="2" type="ORF">skT53_11160</name>
</gene>
<dbReference type="SUPFAM" id="SSF54637">
    <property type="entry name" value="Thioesterase/thiol ester dehydrase-isomerase"/>
    <property type="match status" value="1"/>
</dbReference>
<organism evidence="2 3">
    <name type="scientific">Effusibacillus dendaii</name>
    <dbReference type="NCBI Taxonomy" id="2743772"/>
    <lineage>
        <taxon>Bacteria</taxon>
        <taxon>Bacillati</taxon>
        <taxon>Bacillota</taxon>
        <taxon>Bacilli</taxon>
        <taxon>Bacillales</taxon>
        <taxon>Alicyclobacillaceae</taxon>
        <taxon>Effusibacillus</taxon>
    </lineage>
</organism>
<sequence>MQQSQVTVGQEFPVVESPEITHIQLVKYAGASGDFNPIHTVVPIAEKAGLGGVIAHGMLIMGLAGRAITTWIPRKNLRRFGVRFTAMTRPGEQIIVTGKVLEQITAGSENRLRCSVEAKNQAGETKLKGEFEVAL</sequence>
<name>A0A7I8DE20_9BACL</name>
<dbReference type="KEGG" id="eff:skT53_11160"/>
<reference evidence="2 3" key="1">
    <citation type="submission" date="2020-08" db="EMBL/GenBank/DDBJ databases">
        <title>Complete Genome Sequence of Effusibacillus dendaii Strain skT53, Isolated from Farmland soil.</title>
        <authorList>
            <person name="Konishi T."/>
            <person name="Kawasaki H."/>
        </authorList>
    </citation>
    <scope>NUCLEOTIDE SEQUENCE [LARGE SCALE GENOMIC DNA]</scope>
    <source>
        <strain evidence="3">skT53</strain>
    </source>
</reference>
<evidence type="ECO:0000313" key="3">
    <source>
        <dbReference type="Proteomes" id="UP000593802"/>
    </source>
</evidence>
<dbReference type="EMBL" id="AP023366">
    <property type="protein sequence ID" value="BCJ86131.1"/>
    <property type="molecule type" value="Genomic_DNA"/>
</dbReference>
<dbReference type="Pfam" id="PF01575">
    <property type="entry name" value="MaoC_dehydratas"/>
    <property type="match status" value="1"/>
</dbReference>
<evidence type="ECO:0000313" key="2">
    <source>
        <dbReference type="EMBL" id="BCJ86131.1"/>
    </source>
</evidence>
<accession>A0A7I8DE20</accession>
<feature type="domain" description="MaoC-like" evidence="1">
    <location>
        <begin position="7"/>
        <end position="104"/>
    </location>
</feature>